<organism evidence="2 3">
    <name type="scientific">Gossypium arboreum</name>
    <name type="common">Tree cotton</name>
    <name type="synonym">Gossypium nanking</name>
    <dbReference type="NCBI Taxonomy" id="29729"/>
    <lineage>
        <taxon>Eukaryota</taxon>
        <taxon>Viridiplantae</taxon>
        <taxon>Streptophyta</taxon>
        <taxon>Embryophyta</taxon>
        <taxon>Tracheophyta</taxon>
        <taxon>Spermatophyta</taxon>
        <taxon>Magnoliopsida</taxon>
        <taxon>eudicotyledons</taxon>
        <taxon>Gunneridae</taxon>
        <taxon>Pentapetalae</taxon>
        <taxon>rosids</taxon>
        <taxon>malvids</taxon>
        <taxon>Malvales</taxon>
        <taxon>Malvaceae</taxon>
        <taxon>Malvoideae</taxon>
        <taxon>Gossypium</taxon>
    </lineage>
</organism>
<accession>A0A0B0NBT1</accession>
<feature type="region of interest" description="Disordered" evidence="1">
    <location>
        <begin position="1"/>
        <end position="22"/>
    </location>
</feature>
<proteinExistence type="predicted"/>
<dbReference type="Proteomes" id="UP000032142">
    <property type="component" value="Unassembled WGS sequence"/>
</dbReference>
<evidence type="ECO:0000313" key="2">
    <source>
        <dbReference type="EMBL" id="KHG10270.1"/>
    </source>
</evidence>
<evidence type="ECO:0000313" key="3">
    <source>
        <dbReference type="Proteomes" id="UP000032142"/>
    </source>
</evidence>
<name>A0A0B0NBT1_GOSAR</name>
<protein>
    <submittedName>
        <fullName evidence="2">Cholesterol side-chain cleavage enzyme, mitochondrial</fullName>
    </submittedName>
</protein>
<feature type="compositionally biased region" description="Polar residues" evidence="1">
    <location>
        <begin position="12"/>
        <end position="22"/>
    </location>
</feature>
<evidence type="ECO:0000256" key="1">
    <source>
        <dbReference type="SAM" id="MobiDB-lite"/>
    </source>
</evidence>
<gene>
    <name evidence="2" type="ORF">F383_16211</name>
</gene>
<dbReference type="AlphaFoldDB" id="A0A0B0NBT1"/>
<dbReference type="EMBL" id="KN393494">
    <property type="protein sequence ID" value="KHG10270.1"/>
    <property type="molecule type" value="Genomic_DNA"/>
</dbReference>
<keyword evidence="3" id="KW-1185">Reference proteome</keyword>
<reference evidence="3" key="1">
    <citation type="submission" date="2014-09" db="EMBL/GenBank/DDBJ databases">
        <authorList>
            <person name="Mudge J."/>
            <person name="Ramaraj T."/>
            <person name="Lindquist I.E."/>
            <person name="Bharti A.K."/>
            <person name="Sundararajan A."/>
            <person name="Cameron C.T."/>
            <person name="Woodward J.E."/>
            <person name="May G.D."/>
            <person name="Brubaker C."/>
            <person name="Broadhvest J."/>
            <person name="Wilkins T.A."/>
        </authorList>
    </citation>
    <scope>NUCLEOTIDE SEQUENCE</scope>
    <source>
        <strain evidence="3">cv. AKA8401</strain>
    </source>
</reference>
<sequence length="120" mass="13494">MTHEQYPDLTIEGSTRGKSGTMQRVEKATFRGVVTEVARAVVGMCGGDNHCPRSVPLQLQGDKICNLQPTPLLLREIGWWLRSVPLLVRETRFAVFDLFHCNFRETRSAIFSLLPYCLGG</sequence>